<organism evidence="2 3">
    <name type="scientific">Streptococcus anginosus</name>
    <dbReference type="NCBI Taxonomy" id="1328"/>
    <lineage>
        <taxon>Bacteria</taxon>
        <taxon>Bacillati</taxon>
        <taxon>Bacillota</taxon>
        <taxon>Bacilli</taxon>
        <taxon>Lactobacillales</taxon>
        <taxon>Streptococcaceae</taxon>
        <taxon>Streptococcus</taxon>
        <taxon>Streptococcus anginosus group</taxon>
    </lineage>
</organism>
<dbReference type="InterPro" id="IPR001173">
    <property type="entry name" value="Glyco_trans_2-like"/>
</dbReference>
<dbReference type="SUPFAM" id="SSF53448">
    <property type="entry name" value="Nucleotide-diphospho-sugar transferases"/>
    <property type="match status" value="1"/>
</dbReference>
<dbReference type="GeneID" id="93963419"/>
<proteinExistence type="predicted"/>
<dbReference type="Gene3D" id="3.90.550.10">
    <property type="entry name" value="Spore Coat Polysaccharide Biosynthesis Protein SpsA, Chain A"/>
    <property type="match status" value="1"/>
</dbReference>
<sequence length="465" mass="54887">MPKVSVICTNYNKGKWIADAIDSFLRQKTNFEFEIILVDDCSTDESVDIIRNYGQRYPDKIRTFFNSENQGIAKTWVAICKEARGQYIARCDGDDYWIDDEKLQKQVDLLETTPNSKWSNTEFDIVDSFGRTTQADVFKNQVIPLLTSYEEMLVLKGMTMASTWLVDTDLMREVNDLIDVNTADDTFNIQLELFRRTTLSFLPDSTTVYRMDPESDSRTQDDAKLQRRFERLLQTQLEYLEKYPCDYQRALELLLKQDNRFEIALSQKSNLVSQVDKQYVTIYFSGDDEEFSQERVLEIPMKYQDSFSFDLPEDTVRLRIDLSEIESFYKRVSLVANDYQTEILPSLTNGKLVGDYVFFNQPDPQLIYDISKIRKKDFTLNYSMFNVDNITSNDFVAKLLANDLFKVSQELKELSSYKIQFEIVNQERLHYKRALEEMVVRYDSVTHSRRWMIPTKIINFFRRRK</sequence>
<reference evidence="2 3" key="1">
    <citation type="submission" date="2018-12" db="EMBL/GenBank/DDBJ databases">
        <authorList>
            <consortium name="Pathogen Informatics"/>
        </authorList>
    </citation>
    <scope>NUCLEOTIDE SEQUENCE [LARGE SCALE GENOMIC DNA]</scope>
    <source>
        <strain evidence="2 3">NCTC10713</strain>
    </source>
</reference>
<dbReference type="PANTHER" id="PTHR22916:SF3">
    <property type="entry name" value="UDP-GLCNAC:BETAGAL BETA-1,3-N-ACETYLGLUCOSAMINYLTRANSFERASE-LIKE PROTEIN 1"/>
    <property type="match status" value="1"/>
</dbReference>
<dbReference type="PANTHER" id="PTHR22916">
    <property type="entry name" value="GLYCOSYLTRANSFERASE"/>
    <property type="match status" value="1"/>
</dbReference>
<dbReference type="InterPro" id="IPR029044">
    <property type="entry name" value="Nucleotide-diphossugar_trans"/>
</dbReference>
<gene>
    <name evidence="2" type="primary">spsA</name>
    <name evidence="2" type="ORF">NCTC10713_00878</name>
</gene>
<dbReference type="GO" id="GO:0016758">
    <property type="term" value="F:hexosyltransferase activity"/>
    <property type="evidence" value="ECO:0007669"/>
    <property type="project" value="UniProtKB-ARBA"/>
</dbReference>
<evidence type="ECO:0000313" key="3">
    <source>
        <dbReference type="Proteomes" id="UP000278419"/>
    </source>
</evidence>
<dbReference type="RefSeq" id="WP_003032741.1">
    <property type="nucleotide sequence ID" value="NZ_AP018548.1"/>
</dbReference>
<dbReference type="Proteomes" id="UP000278419">
    <property type="component" value="Chromosome"/>
</dbReference>
<dbReference type="AlphaFoldDB" id="A0A3S4NIV3"/>
<evidence type="ECO:0000313" key="2">
    <source>
        <dbReference type="EMBL" id="VED97936.1"/>
    </source>
</evidence>
<accession>A0A3S4NIV3</accession>
<evidence type="ECO:0000259" key="1">
    <source>
        <dbReference type="Pfam" id="PF00535"/>
    </source>
</evidence>
<dbReference type="EC" id="2.4.1.-" evidence="2"/>
<dbReference type="Pfam" id="PF00535">
    <property type="entry name" value="Glycos_transf_2"/>
    <property type="match status" value="1"/>
</dbReference>
<protein>
    <submittedName>
        <fullName evidence="2">Glycosyltransferase</fullName>
        <ecNumber evidence="2">2.4.1.-</ecNumber>
    </submittedName>
</protein>
<keyword evidence="2" id="KW-0808">Transferase</keyword>
<dbReference type="EMBL" id="LR134283">
    <property type="protein sequence ID" value="VED97936.1"/>
    <property type="molecule type" value="Genomic_DNA"/>
</dbReference>
<keyword evidence="2" id="KW-0328">Glycosyltransferase</keyword>
<feature type="domain" description="Glycosyltransferase 2-like" evidence="1">
    <location>
        <begin position="5"/>
        <end position="115"/>
    </location>
</feature>
<name>A0A3S4NIV3_STRAP</name>